<reference evidence="1 2" key="1">
    <citation type="submission" date="2024-06" db="EMBL/GenBank/DDBJ databases">
        <title>Lysinibacillus zambalefons sp. nov., a Novel Firmicute Isolated from the Poon Bato Zambales Hyperalkaline Spring.</title>
        <authorList>
            <person name="Aja J.A."/>
            <person name="Lazaro J.E.H."/>
            <person name="Llorin L.D."/>
            <person name="Lim K.R."/>
            <person name="Teodosio J."/>
            <person name="Dalisay D.S."/>
        </authorList>
    </citation>
    <scope>NUCLEOTIDE SEQUENCE [LARGE SCALE GENOMIC DNA]</scope>
    <source>
        <strain evidence="1 2">M3</strain>
    </source>
</reference>
<dbReference type="Pfam" id="PF09684">
    <property type="entry name" value="Tail_P2_I"/>
    <property type="match status" value="1"/>
</dbReference>
<protein>
    <submittedName>
        <fullName evidence="1">Phage tail protein I</fullName>
    </submittedName>
</protein>
<dbReference type="RefSeq" id="WP_349660421.1">
    <property type="nucleotide sequence ID" value="NZ_JBEGDG010000010.1"/>
</dbReference>
<evidence type="ECO:0000313" key="2">
    <source>
        <dbReference type="Proteomes" id="UP001478862"/>
    </source>
</evidence>
<dbReference type="EMBL" id="JBEGDG010000010">
    <property type="protein sequence ID" value="MEQ6355910.1"/>
    <property type="molecule type" value="Genomic_DNA"/>
</dbReference>
<dbReference type="Proteomes" id="UP001478862">
    <property type="component" value="Unassembled WGS sequence"/>
</dbReference>
<organism evidence="1 2">
    <name type="scientific">Lysinibacillus zambalensis</name>
    <dbReference type="NCBI Taxonomy" id="3160866"/>
    <lineage>
        <taxon>Bacteria</taxon>
        <taxon>Bacillati</taxon>
        <taxon>Bacillota</taxon>
        <taxon>Bacilli</taxon>
        <taxon>Bacillales</taxon>
        <taxon>Bacillaceae</taxon>
        <taxon>Lysinibacillus</taxon>
    </lineage>
</organism>
<gene>
    <name evidence="1" type="ORF">ABNX05_14870</name>
</gene>
<evidence type="ECO:0000313" key="1">
    <source>
        <dbReference type="EMBL" id="MEQ6355910.1"/>
    </source>
</evidence>
<sequence length="321" mass="37418">MASDLLKLLPRSLHQDPVLVAIAEAGEIQLKQAYQEAEDIYNLYDIDKKPEQLLDLLAYEKHVDFYDNELSIDQKRELIKSSIGWHRKKGTRWAVEHVASMVFEDAVVNEWFEYKGKPYFFKIKININQPGSIQQLKNLINATKNKRSWLDNITLAITDRPSNEVEHDVLLKKRLFPETTWFGGRYNPDLGALIDGSWRINSNYSLNPSFDRAEDPINHVQVRETAKIENVFHEFEENLALVINGDWTLDSTHTLDNSSKLVKMRPIQHDVKILERKTYERRIDGTWYLDGSLTVGVQRMMNGSWLMDGEYFMDGNRMQTL</sequence>
<comment type="caution">
    <text evidence="1">The sequence shown here is derived from an EMBL/GenBank/DDBJ whole genome shotgun (WGS) entry which is preliminary data.</text>
</comment>
<proteinExistence type="predicted"/>
<dbReference type="NCBIfam" id="TIGR01634">
    <property type="entry name" value="tail_P2_I"/>
    <property type="match status" value="1"/>
</dbReference>
<keyword evidence="2" id="KW-1185">Reference proteome</keyword>
<name>A0ABV1MTU2_9BACI</name>
<accession>A0ABV1MTU2</accession>
<dbReference type="InterPro" id="IPR006521">
    <property type="entry name" value="Tail_protein_I"/>
</dbReference>